<dbReference type="PhylomeDB" id="B4GY14"/>
<evidence type="ECO:0000313" key="3">
    <source>
        <dbReference type="EMBL" id="EDW27641.1"/>
    </source>
</evidence>
<feature type="region of interest" description="Disordered" evidence="2">
    <location>
        <begin position="393"/>
        <end position="451"/>
    </location>
</feature>
<dbReference type="KEGG" id="dpe:6598291"/>
<dbReference type="Proteomes" id="UP000008744">
    <property type="component" value="Unassembled WGS sequence"/>
</dbReference>
<dbReference type="AlphaFoldDB" id="B4GY14"/>
<protein>
    <submittedName>
        <fullName evidence="3">GL20392</fullName>
    </submittedName>
</protein>
<dbReference type="HOGENOM" id="CLU_571446_0_0_1"/>
<feature type="compositionally biased region" description="Polar residues" evidence="2">
    <location>
        <begin position="425"/>
        <end position="449"/>
    </location>
</feature>
<dbReference type="OrthoDB" id="7871835at2759"/>
<keyword evidence="1" id="KW-0175">Coiled coil</keyword>
<evidence type="ECO:0000256" key="2">
    <source>
        <dbReference type="SAM" id="MobiDB-lite"/>
    </source>
</evidence>
<name>B4GY14_DROPE</name>
<dbReference type="OMA" id="IGQSMQE"/>
<keyword evidence="4" id="KW-1185">Reference proteome</keyword>
<accession>B4GY14</accession>
<gene>
    <name evidence="3" type="primary">Dper\GL20392</name>
    <name evidence="3" type="ORF">Dper_GL20392</name>
</gene>
<feature type="compositionally biased region" description="Basic and acidic residues" evidence="2">
    <location>
        <begin position="393"/>
        <end position="405"/>
    </location>
</feature>
<organism evidence="4">
    <name type="scientific">Drosophila persimilis</name>
    <name type="common">Fruit fly</name>
    <dbReference type="NCBI Taxonomy" id="7234"/>
    <lineage>
        <taxon>Eukaryota</taxon>
        <taxon>Metazoa</taxon>
        <taxon>Ecdysozoa</taxon>
        <taxon>Arthropoda</taxon>
        <taxon>Hexapoda</taxon>
        <taxon>Insecta</taxon>
        <taxon>Pterygota</taxon>
        <taxon>Neoptera</taxon>
        <taxon>Endopterygota</taxon>
        <taxon>Diptera</taxon>
        <taxon>Brachycera</taxon>
        <taxon>Muscomorpha</taxon>
        <taxon>Ephydroidea</taxon>
        <taxon>Drosophilidae</taxon>
        <taxon>Drosophila</taxon>
        <taxon>Sophophora</taxon>
    </lineage>
</organism>
<dbReference type="EMBL" id="CH479196">
    <property type="protein sequence ID" value="EDW27641.1"/>
    <property type="molecule type" value="Genomic_DNA"/>
</dbReference>
<feature type="coiled-coil region" evidence="1">
    <location>
        <begin position="28"/>
        <end position="55"/>
    </location>
</feature>
<evidence type="ECO:0000313" key="4">
    <source>
        <dbReference type="Proteomes" id="UP000008744"/>
    </source>
</evidence>
<sequence>MDKMPAVMAHMGNMCARYPKIGQSMQEFEEALQHNKKLKHSVNRLQLQLEDQKVDAKLVRKAAKSMEECRFEAELAAKIATACYGRILDIENHMTEAQIQDILRLTVHLKQGAVMEEIKDVEKRCGTVHESQAALESRQIVQNFRQMRRTMNEAADELLRNEREIHAMLLQWSNKIKSSTSYRNKKIVYILKLRNEIHQVRDEKIKPRITNVQKWTKPAERLPAARPSVMAEASNMILQSAMTFITDFLKGAKKPEFEDREEAPPMRSILVEKQEGERKRVASPTKLVHFAPSPAGSASSYNENDDGALGSTFTKAIDDSLKDFYTDLDWATRPKKAKVTQVEILPAVDIRLLAPPEIAANVVKSTSTGFKDFSNLFPSFENQEQENVMEIDSKAETSEGTKKEPQTAVAVESEESQFVRPSTPLGYQQDSNSMITPNGTSFHFSESNGDNNLDLNDDFMLNFSDDNNEDETKNGYNL</sequence>
<proteinExistence type="predicted"/>
<evidence type="ECO:0000256" key="1">
    <source>
        <dbReference type="SAM" id="Coils"/>
    </source>
</evidence>
<reference evidence="3 4" key="1">
    <citation type="journal article" date="2007" name="Nature">
        <title>Evolution of genes and genomes on the Drosophila phylogeny.</title>
        <authorList>
            <consortium name="Drosophila 12 Genomes Consortium"/>
            <person name="Clark A.G."/>
            <person name="Eisen M.B."/>
            <person name="Smith D.R."/>
            <person name="Bergman C.M."/>
            <person name="Oliver B."/>
            <person name="Markow T.A."/>
            <person name="Kaufman T.C."/>
            <person name="Kellis M."/>
            <person name="Gelbart W."/>
            <person name="Iyer V.N."/>
            <person name="Pollard D.A."/>
            <person name="Sackton T.B."/>
            <person name="Larracuente A.M."/>
            <person name="Singh N.D."/>
            <person name="Abad J.P."/>
            <person name="Abt D.N."/>
            <person name="Adryan B."/>
            <person name="Aguade M."/>
            <person name="Akashi H."/>
            <person name="Anderson W.W."/>
            <person name="Aquadro C.F."/>
            <person name="Ardell D.H."/>
            <person name="Arguello R."/>
            <person name="Artieri C.G."/>
            <person name="Barbash D.A."/>
            <person name="Barker D."/>
            <person name="Barsanti P."/>
            <person name="Batterham P."/>
            <person name="Batzoglou S."/>
            <person name="Begun D."/>
            <person name="Bhutkar A."/>
            <person name="Blanco E."/>
            <person name="Bosak S.A."/>
            <person name="Bradley R.K."/>
            <person name="Brand A.D."/>
            <person name="Brent M.R."/>
            <person name="Brooks A.N."/>
            <person name="Brown R.H."/>
            <person name="Butlin R.K."/>
            <person name="Caggese C."/>
            <person name="Calvi B.R."/>
            <person name="Bernardo de Carvalho A."/>
            <person name="Caspi A."/>
            <person name="Castrezana S."/>
            <person name="Celniker S.E."/>
            <person name="Chang J.L."/>
            <person name="Chapple C."/>
            <person name="Chatterji S."/>
            <person name="Chinwalla A."/>
            <person name="Civetta A."/>
            <person name="Clifton S.W."/>
            <person name="Comeron J.M."/>
            <person name="Costello J.C."/>
            <person name="Coyne J.A."/>
            <person name="Daub J."/>
            <person name="David R.G."/>
            <person name="Delcher A.L."/>
            <person name="Delehaunty K."/>
            <person name="Do C.B."/>
            <person name="Ebling H."/>
            <person name="Edwards K."/>
            <person name="Eickbush T."/>
            <person name="Evans J.D."/>
            <person name="Filipski A."/>
            <person name="Findeiss S."/>
            <person name="Freyhult E."/>
            <person name="Fulton L."/>
            <person name="Fulton R."/>
            <person name="Garcia A.C."/>
            <person name="Gardiner A."/>
            <person name="Garfield D.A."/>
            <person name="Garvin B.E."/>
            <person name="Gibson G."/>
            <person name="Gilbert D."/>
            <person name="Gnerre S."/>
            <person name="Godfrey J."/>
            <person name="Good R."/>
            <person name="Gotea V."/>
            <person name="Gravely B."/>
            <person name="Greenberg A.J."/>
            <person name="Griffiths-Jones S."/>
            <person name="Gross S."/>
            <person name="Guigo R."/>
            <person name="Gustafson E.A."/>
            <person name="Haerty W."/>
            <person name="Hahn M.W."/>
            <person name="Halligan D.L."/>
            <person name="Halpern A.L."/>
            <person name="Halter G.M."/>
            <person name="Han M.V."/>
            <person name="Heger A."/>
            <person name="Hillier L."/>
            <person name="Hinrichs A.S."/>
            <person name="Holmes I."/>
            <person name="Hoskins R.A."/>
            <person name="Hubisz M.J."/>
            <person name="Hultmark D."/>
            <person name="Huntley M.A."/>
            <person name="Jaffe D.B."/>
            <person name="Jagadeeshan S."/>
            <person name="Jeck W.R."/>
            <person name="Johnson J."/>
            <person name="Jones C.D."/>
            <person name="Jordan W.C."/>
            <person name="Karpen G.H."/>
            <person name="Kataoka E."/>
            <person name="Keightley P.D."/>
            <person name="Kheradpour P."/>
            <person name="Kirkness E.F."/>
            <person name="Koerich L.B."/>
            <person name="Kristiansen K."/>
            <person name="Kudrna D."/>
            <person name="Kulathinal R.J."/>
            <person name="Kumar S."/>
            <person name="Kwok R."/>
            <person name="Lander E."/>
            <person name="Langley C.H."/>
            <person name="Lapoint R."/>
            <person name="Lazzaro B.P."/>
            <person name="Lee S.J."/>
            <person name="Levesque L."/>
            <person name="Li R."/>
            <person name="Lin C.F."/>
            <person name="Lin M.F."/>
            <person name="Lindblad-Toh K."/>
            <person name="Llopart A."/>
            <person name="Long M."/>
            <person name="Low L."/>
            <person name="Lozovsky E."/>
            <person name="Lu J."/>
            <person name="Luo M."/>
            <person name="Machado C.A."/>
            <person name="Makalowski W."/>
            <person name="Marzo M."/>
            <person name="Matsuda M."/>
            <person name="Matzkin L."/>
            <person name="McAllister B."/>
            <person name="McBride C.S."/>
            <person name="McKernan B."/>
            <person name="McKernan K."/>
            <person name="Mendez-Lago M."/>
            <person name="Minx P."/>
            <person name="Mollenhauer M.U."/>
            <person name="Montooth K."/>
            <person name="Mount S.M."/>
            <person name="Mu X."/>
            <person name="Myers E."/>
            <person name="Negre B."/>
            <person name="Newfeld S."/>
            <person name="Nielsen R."/>
            <person name="Noor M.A."/>
            <person name="O'Grady P."/>
            <person name="Pachter L."/>
            <person name="Papaceit M."/>
            <person name="Parisi M.J."/>
            <person name="Parisi M."/>
            <person name="Parts L."/>
            <person name="Pedersen J.S."/>
            <person name="Pesole G."/>
            <person name="Phillippy A.M."/>
            <person name="Ponting C.P."/>
            <person name="Pop M."/>
            <person name="Porcelli D."/>
            <person name="Powell J.R."/>
            <person name="Prohaska S."/>
            <person name="Pruitt K."/>
            <person name="Puig M."/>
            <person name="Quesneville H."/>
            <person name="Ram K.R."/>
            <person name="Rand D."/>
            <person name="Rasmussen M.D."/>
            <person name="Reed L.K."/>
            <person name="Reenan R."/>
            <person name="Reily A."/>
            <person name="Remington K.A."/>
            <person name="Rieger T.T."/>
            <person name="Ritchie M.G."/>
            <person name="Robin C."/>
            <person name="Rogers Y.H."/>
            <person name="Rohde C."/>
            <person name="Rozas J."/>
            <person name="Rubenfield M.J."/>
            <person name="Ruiz A."/>
            <person name="Russo S."/>
            <person name="Salzberg S.L."/>
            <person name="Sanchez-Gracia A."/>
            <person name="Saranga D.J."/>
            <person name="Sato H."/>
            <person name="Schaeffer S.W."/>
            <person name="Schatz M.C."/>
            <person name="Schlenke T."/>
            <person name="Schwartz R."/>
            <person name="Segarra C."/>
            <person name="Singh R.S."/>
            <person name="Sirot L."/>
            <person name="Sirota M."/>
            <person name="Sisneros N.B."/>
            <person name="Smith C.D."/>
            <person name="Smith T.F."/>
            <person name="Spieth J."/>
            <person name="Stage D.E."/>
            <person name="Stark A."/>
            <person name="Stephan W."/>
            <person name="Strausberg R.L."/>
            <person name="Strempel S."/>
            <person name="Sturgill D."/>
            <person name="Sutton G."/>
            <person name="Sutton G.G."/>
            <person name="Tao W."/>
            <person name="Teichmann S."/>
            <person name="Tobari Y.N."/>
            <person name="Tomimura Y."/>
            <person name="Tsolas J.M."/>
            <person name="Valente V.L."/>
            <person name="Venter E."/>
            <person name="Venter J.C."/>
            <person name="Vicario S."/>
            <person name="Vieira F.G."/>
            <person name="Vilella A.J."/>
            <person name="Villasante A."/>
            <person name="Walenz B."/>
            <person name="Wang J."/>
            <person name="Wasserman M."/>
            <person name="Watts T."/>
            <person name="Wilson D."/>
            <person name="Wilson R.K."/>
            <person name="Wing R.A."/>
            <person name="Wolfner M.F."/>
            <person name="Wong A."/>
            <person name="Wong G.K."/>
            <person name="Wu C.I."/>
            <person name="Wu G."/>
            <person name="Yamamoto D."/>
            <person name="Yang H.P."/>
            <person name="Yang S.P."/>
            <person name="Yorke J.A."/>
            <person name="Yoshida K."/>
            <person name="Zdobnov E."/>
            <person name="Zhang P."/>
            <person name="Zhang Y."/>
            <person name="Zimin A.V."/>
            <person name="Baldwin J."/>
            <person name="Abdouelleil A."/>
            <person name="Abdulkadir J."/>
            <person name="Abebe A."/>
            <person name="Abera B."/>
            <person name="Abreu J."/>
            <person name="Acer S.C."/>
            <person name="Aftuck L."/>
            <person name="Alexander A."/>
            <person name="An P."/>
            <person name="Anderson E."/>
            <person name="Anderson S."/>
            <person name="Arachi H."/>
            <person name="Azer M."/>
            <person name="Bachantsang P."/>
            <person name="Barry A."/>
            <person name="Bayul T."/>
            <person name="Berlin A."/>
            <person name="Bessette D."/>
            <person name="Bloom T."/>
            <person name="Blye J."/>
            <person name="Boguslavskiy L."/>
            <person name="Bonnet C."/>
            <person name="Boukhgalter B."/>
            <person name="Bourzgui I."/>
            <person name="Brown A."/>
            <person name="Cahill P."/>
            <person name="Channer S."/>
            <person name="Cheshatsang Y."/>
            <person name="Chuda L."/>
            <person name="Citroen M."/>
            <person name="Collymore A."/>
            <person name="Cooke P."/>
            <person name="Costello M."/>
            <person name="D'Aco K."/>
            <person name="Daza R."/>
            <person name="De Haan G."/>
            <person name="DeGray S."/>
            <person name="DeMaso C."/>
            <person name="Dhargay N."/>
            <person name="Dooley K."/>
            <person name="Dooley E."/>
            <person name="Doricent M."/>
            <person name="Dorje P."/>
            <person name="Dorjee K."/>
            <person name="Dupes A."/>
            <person name="Elong R."/>
            <person name="Falk J."/>
            <person name="Farina A."/>
            <person name="Faro S."/>
            <person name="Ferguson D."/>
            <person name="Fisher S."/>
            <person name="Foley C.D."/>
            <person name="Franke A."/>
            <person name="Friedrich D."/>
            <person name="Gadbois L."/>
            <person name="Gearin G."/>
            <person name="Gearin C.R."/>
            <person name="Giannoukos G."/>
            <person name="Goode T."/>
            <person name="Graham J."/>
            <person name="Grandbois E."/>
            <person name="Grewal S."/>
            <person name="Gyaltsen K."/>
            <person name="Hafez N."/>
            <person name="Hagos B."/>
            <person name="Hall J."/>
            <person name="Henson C."/>
            <person name="Hollinger A."/>
            <person name="Honan T."/>
            <person name="Huard M.D."/>
            <person name="Hughes L."/>
            <person name="Hurhula B."/>
            <person name="Husby M.E."/>
            <person name="Kamat A."/>
            <person name="Kanga B."/>
            <person name="Kashin S."/>
            <person name="Khazanovich D."/>
            <person name="Kisner P."/>
            <person name="Lance K."/>
            <person name="Lara M."/>
            <person name="Lee W."/>
            <person name="Lennon N."/>
            <person name="Letendre F."/>
            <person name="LeVine R."/>
            <person name="Lipovsky A."/>
            <person name="Liu X."/>
            <person name="Liu J."/>
            <person name="Liu S."/>
            <person name="Lokyitsang T."/>
            <person name="Lokyitsang Y."/>
            <person name="Lubonja R."/>
            <person name="Lui A."/>
            <person name="MacDonald P."/>
            <person name="Magnisalis V."/>
            <person name="Maru K."/>
            <person name="Matthews C."/>
            <person name="McCusker W."/>
            <person name="McDonough S."/>
            <person name="Mehta T."/>
            <person name="Meldrim J."/>
            <person name="Meneus L."/>
            <person name="Mihai O."/>
            <person name="Mihalev A."/>
            <person name="Mihova T."/>
            <person name="Mittelman R."/>
            <person name="Mlenga V."/>
            <person name="Montmayeur A."/>
            <person name="Mulrain L."/>
            <person name="Navidi A."/>
            <person name="Naylor J."/>
            <person name="Negash T."/>
            <person name="Nguyen T."/>
            <person name="Nguyen N."/>
            <person name="Nicol R."/>
            <person name="Norbu C."/>
            <person name="Norbu N."/>
            <person name="Novod N."/>
            <person name="O'Neill B."/>
            <person name="Osman S."/>
            <person name="Markiewicz E."/>
            <person name="Oyono O.L."/>
            <person name="Patti C."/>
            <person name="Phunkhang P."/>
            <person name="Pierre F."/>
            <person name="Priest M."/>
            <person name="Raghuraman S."/>
            <person name="Rege F."/>
            <person name="Reyes R."/>
            <person name="Rise C."/>
            <person name="Rogov P."/>
            <person name="Ross K."/>
            <person name="Ryan E."/>
            <person name="Settipalli S."/>
            <person name="Shea T."/>
            <person name="Sherpa N."/>
            <person name="Shi L."/>
            <person name="Shih D."/>
            <person name="Sparrow T."/>
            <person name="Spaulding J."/>
            <person name="Stalker J."/>
            <person name="Stange-Thomann N."/>
            <person name="Stavropoulos S."/>
            <person name="Stone C."/>
            <person name="Strader C."/>
            <person name="Tesfaye S."/>
            <person name="Thomson T."/>
            <person name="Thoulutsang Y."/>
            <person name="Thoulutsang D."/>
            <person name="Topham K."/>
            <person name="Topping I."/>
            <person name="Tsamla T."/>
            <person name="Vassiliev H."/>
            <person name="Vo A."/>
            <person name="Wangchuk T."/>
            <person name="Wangdi T."/>
            <person name="Weiand M."/>
            <person name="Wilkinson J."/>
            <person name="Wilson A."/>
            <person name="Yadav S."/>
            <person name="Young G."/>
            <person name="Yu Q."/>
            <person name="Zembek L."/>
            <person name="Zhong D."/>
            <person name="Zimmer A."/>
            <person name="Zwirko Z."/>
            <person name="Jaffe D.B."/>
            <person name="Alvarez P."/>
            <person name="Brockman W."/>
            <person name="Butler J."/>
            <person name="Chin C."/>
            <person name="Gnerre S."/>
            <person name="Grabherr M."/>
            <person name="Kleber M."/>
            <person name="Mauceli E."/>
            <person name="MacCallum I."/>
        </authorList>
    </citation>
    <scope>NUCLEOTIDE SEQUENCE [LARGE SCALE GENOMIC DNA]</scope>
    <source>
        <strain evidence="4">MSH-3 / Tucson 14011-0111.49</strain>
    </source>
</reference>